<dbReference type="Proteomes" id="UP001172155">
    <property type="component" value="Unassembled WGS sequence"/>
</dbReference>
<sequence length="286" mass="31920">METKQRKNLRGIAAETIRLCSQLDPTLAYNAAASTSYTLEKLTRLDPALCPGHKPTPIKIVNRDSLTAAIELSQLHNVTFAKTNQELPLVMNFANRHQRGGGWLNGAVAQEEAICYRSTLFMSLEKARYPLAPNEALYNPTVVVLREECARGHGVIPEAKRPVVAAVTVAALHSPKVTTFGTPDSRENVVFALEQDRRWTKDKMRLTLRIAAAHEHELLVLGAFGCGAFRNPPEDVAWCWREVLGEHEFNGGWWKEVWFAIYDPSQTTGPKGNLATFQRVLDGLEF</sequence>
<evidence type="ECO:0000313" key="3">
    <source>
        <dbReference type="Proteomes" id="UP001172155"/>
    </source>
</evidence>
<dbReference type="InterPro" id="IPR019261">
    <property type="entry name" value="PARG_cat_microbial"/>
</dbReference>
<keyword evidence="3" id="KW-1185">Reference proteome</keyword>
<evidence type="ECO:0000313" key="2">
    <source>
        <dbReference type="EMBL" id="KAK0745589.1"/>
    </source>
</evidence>
<gene>
    <name evidence="2" type="ORF">B0T18DRAFT_325361</name>
</gene>
<dbReference type="NCBIfam" id="TIGR02452">
    <property type="entry name" value="TIGR02452 family protein"/>
    <property type="match status" value="1"/>
</dbReference>
<dbReference type="PANTHER" id="PTHR35596">
    <property type="entry name" value="DUF2263 DOMAIN-CONTAINING PROTEIN"/>
    <property type="match status" value="1"/>
</dbReference>
<reference evidence="2" key="1">
    <citation type="submission" date="2023-06" db="EMBL/GenBank/DDBJ databases">
        <title>Genome-scale phylogeny and comparative genomics of the fungal order Sordariales.</title>
        <authorList>
            <consortium name="Lawrence Berkeley National Laboratory"/>
            <person name="Hensen N."/>
            <person name="Bonometti L."/>
            <person name="Westerberg I."/>
            <person name="Brannstrom I.O."/>
            <person name="Guillou S."/>
            <person name="Cros-Aarteil S."/>
            <person name="Calhoun S."/>
            <person name="Haridas S."/>
            <person name="Kuo A."/>
            <person name="Mondo S."/>
            <person name="Pangilinan J."/>
            <person name="Riley R."/>
            <person name="LaButti K."/>
            <person name="Andreopoulos B."/>
            <person name="Lipzen A."/>
            <person name="Chen C."/>
            <person name="Yanf M."/>
            <person name="Daum C."/>
            <person name="Ng V."/>
            <person name="Clum A."/>
            <person name="Steindorff A."/>
            <person name="Ohm R."/>
            <person name="Martin F."/>
            <person name="Silar P."/>
            <person name="Natvig D."/>
            <person name="Lalanne C."/>
            <person name="Gautier V."/>
            <person name="Ament-velasquez S.L."/>
            <person name="Kruys A."/>
            <person name="Hutchinson M.I."/>
            <person name="Powell A.J."/>
            <person name="Barry K."/>
            <person name="Miller A.N."/>
            <person name="Grigoriev I.V."/>
            <person name="Debuchy R."/>
            <person name="Gladieux P."/>
            <person name="Thoren M.H."/>
            <person name="Johannesson H."/>
        </authorList>
    </citation>
    <scope>NUCLEOTIDE SEQUENCE</scope>
    <source>
        <strain evidence="2">SMH3187-1</strain>
    </source>
</reference>
<dbReference type="InterPro" id="IPR043472">
    <property type="entry name" value="Macro_dom-like"/>
</dbReference>
<dbReference type="EMBL" id="JAUKUD010000004">
    <property type="protein sequence ID" value="KAK0745589.1"/>
    <property type="molecule type" value="Genomic_DNA"/>
</dbReference>
<organism evidence="2 3">
    <name type="scientific">Schizothecium vesticola</name>
    <dbReference type="NCBI Taxonomy" id="314040"/>
    <lineage>
        <taxon>Eukaryota</taxon>
        <taxon>Fungi</taxon>
        <taxon>Dikarya</taxon>
        <taxon>Ascomycota</taxon>
        <taxon>Pezizomycotina</taxon>
        <taxon>Sordariomycetes</taxon>
        <taxon>Sordariomycetidae</taxon>
        <taxon>Sordariales</taxon>
        <taxon>Schizotheciaceae</taxon>
        <taxon>Schizothecium</taxon>
    </lineage>
</organism>
<comment type="caution">
    <text evidence="2">The sequence shown here is derived from an EMBL/GenBank/DDBJ whole genome shotgun (WGS) entry which is preliminary data.</text>
</comment>
<dbReference type="Gene3D" id="3.40.220.10">
    <property type="entry name" value="Leucine Aminopeptidase, subunit E, domain 1"/>
    <property type="match status" value="1"/>
</dbReference>
<dbReference type="PANTHER" id="PTHR35596:SF1">
    <property type="entry name" value="MICROBIAL-TYPE PARG CATALYTIC DOMAIN-CONTAINING PROTEIN"/>
    <property type="match status" value="1"/>
</dbReference>
<dbReference type="PIRSF" id="PIRSF014899">
    <property type="entry name" value="UCP014899"/>
    <property type="match status" value="1"/>
</dbReference>
<proteinExistence type="predicted"/>
<protein>
    <recommendedName>
        <fullName evidence="1">Microbial-type PARG catalytic domain-containing protein</fullName>
    </recommendedName>
</protein>
<name>A0AA40K4G9_9PEZI</name>
<dbReference type="Pfam" id="PF10021">
    <property type="entry name" value="PARG_cat_microb"/>
    <property type="match status" value="1"/>
</dbReference>
<accession>A0AA40K4G9</accession>
<feature type="domain" description="Microbial-type PARG catalytic" evidence="1">
    <location>
        <begin position="53"/>
        <end position="146"/>
    </location>
</feature>
<dbReference type="AlphaFoldDB" id="A0AA40K4G9"/>
<dbReference type="SUPFAM" id="SSF52949">
    <property type="entry name" value="Macro domain-like"/>
    <property type="match status" value="1"/>
</dbReference>
<dbReference type="InterPro" id="IPR012664">
    <property type="entry name" value="CHP02452"/>
</dbReference>
<evidence type="ECO:0000259" key="1">
    <source>
        <dbReference type="Pfam" id="PF10021"/>
    </source>
</evidence>